<evidence type="ECO:0000256" key="2">
    <source>
        <dbReference type="PROSITE-ProRule" id="PRU00108"/>
    </source>
</evidence>
<dbReference type="GO" id="GO:0005634">
    <property type="term" value="C:nucleus"/>
    <property type="evidence" value="ECO:0007669"/>
    <property type="project" value="UniProtKB-SubCell"/>
</dbReference>
<evidence type="ECO:0000259" key="4">
    <source>
        <dbReference type="PROSITE" id="PS50071"/>
    </source>
</evidence>
<name>A0ABD0SUP7_LOXSC</name>
<dbReference type="EMBL" id="JBEDNZ010000015">
    <property type="protein sequence ID" value="KAL0829477.1"/>
    <property type="molecule type" value="Genomic_DNA"/>
</dbReference>
<keyword evidence="2 3" id="KW-0371">Homeobox</keyword>
<dbReference type="GO" id="GO:0003677">
    <property type="term" value="F:DNA binding"/>
    <property type="evidence" value="ECO:0007669"/>
    <property type="project" value="UniProtKB-UniRule"/>
</dbReference>
<feature type="domain" description="Homeobox" evidence="4">
    <location>
        <begin position="126"/>
        <end position="173"/>
    </location>
</feature>
<comment type="caution">
    <text evidence="5">The sequence shown here is derived from an EMBL/GenBank/DDBJ whole genome shotgun (WGS) entry which is preliminary data.</text>
</comment>
<evidence type="ECO:0000256" key="3">
    <source>
        <dbReference type="RuleBase" id="RU000682"/>
    </source>
</evidence>
<sequence length="334" mass="37597">MQAMSANASAPRAPQRSPFAIQELLGLSDNRESRERYFENRDGDRVLNLSESREPRSPYTPQFPLPASMASRVAYAAAFNAQAAVAAAFLPGPPLLHPPPGVPSLDAAKDFTVDGLTGYNGKKKKKKRRHSRTIFTSYQLDELEKAFKDAHYPDVYAREMLSLKTDLPEDRIQKQDRLCLNSINSFNKLPKNILLLKCRGCNACLHRCRTCRFSVFDMEPDTAVNVRPTVWVLGFLINSLETVELHRNDEEQEAPVAHSTPGETRHRASEYSEGNFFISPTYCAIICLSVASITLLHKPPPAPPPRAPYRPPQTYIYENFIFQTRAPLPNQNKP</sequence>
<dbReference type="InterPro" id="IPR009057">
    <property type="entry name" value="Homeodomain-like_sf"/>
</dbReference>
<evidence type="ECO:0000313" key="6">
    <source>
        <dbReference type="Proteomes" id="UP001549921"/>
    </source>
</evidence>
<dbReference type="Pfam" id="PF00046">
    <property type="entry name" value="Homeodomain"/>
    <property type="match status" value="1"/>
</dbReference>
<dbReference type="SMART" id="SM00389">
    <property type="entry name" value="HOX"/>
    <property type="match status" value="1"/>
</dbReference>
<protein>
    <recommendedName>
        <fullName evidence="4">Homeobox domain-containing protein</fullName>
    </recommendedName>
</protein>
<keyword evidence="2 3" id="KW-0539">Nucleus</keyword>
<gene>
    <name evidence="5" type="ORF">ABMA28_004239</name>
</gene>
<keyword evidence="2 3" id="KW-0238">DNA-binding</keyword>
<proteinExistence type="predicted"/>
<dbReference type="CDD" id="cd00086">
    <property type="entry name" value="homeodomain"/>
    <property type="match status" value="1"/>
</dbReference>
<reference evidence="5 6" key="1">
    <citation type="submission" date="2024-06" db="EMBL/GenBank/DDBJ databases">
        <title>A chromosome-level genome assembly of beet webworm, Loxostege sticticalis.</title>
        <authorList>
            <person name="Zhang Y."/>
        </authorList>
    </citation>
    <scope>NUCLEOTIDE SEQUENCE [LARGE SCALE GENOMIC DNA]</scope>
    <source>
        <strain evidence="5">AQ028</strain>
        <tissue evidence="5">Male pupae</tissue>
    </source>
</reference>
<accession>A0ABD0SUP7</accession>
<dbReference type="PANTHER" id="PTHR46892:SF3">
    <property type="entry name" value="VISUAL SYSTEM HOMEOBOX 2"/>
    <property type="match status" value="1"/>
</dbReference>
<dbReference type="InterPro" id="IPR001356">
    <property type="entry name" value="HD"/>
</dbReference>
<dbReference type="Proteomes" id="UP001549921">
    <property type="component" value="Unassembled WGS sequence"/>
</dbReference>
<dbReference type="InterPro" id="IPR052294">
    <property type="entry name" value="VSX_homeobox_regulators"/>
</dbReference>
<dbReference type="PANTHER" id="PTHR46892">
    <property type="entry name" value="VISUAL SYSTEM HOMEOBOX 2"/>
    <property type="match status" value="1"/>
</dbReference>
<comment type="subcellular location">
    <subcellularLocation>
        <location evidence="1 2 3">Nucleus</location>
    </subcellularLocation>
</comment>
<feature type="DNA-binding region" description="Homeobox" evidence="2">
    <location>
        <begin position="128"/>
        <end position="174"/>
    </location>
</feature>
<dbReference type="SUPFAM" id="SSF46689">
    <property type="entry name" value="Homeodomain-like"/>
    <property type="match status" value="1"/>
</dbReference>
<organism evidence="5 6">
    <name type="scientific">Loxostege sticticalis</name>
    <name type="common">Beet webworm moth</name>
    <dbReference type="NCBI Taxonomy" id="481309"/>
    <lineage>
        <taxon>Eukaryota</taxon>
        <taxon>Metazoa</taxon>
        <taxon>Ecdysozoa</taxon>
        <taxon>Arthropoda</taxon>
        <taxon>Hexapoda</taxon>
        <taxon>Insecta</taxon>
        <taxon>Pterygota</taxon>
        <taxon>Neoptera</taxon>
        <taxon>Endopterygota</taxon>
        <taxon>Lepidoptera</taxon>
        <taxon>Glossata</taxon>
        <taxon>Ditrysia</taxon>
        <taxon>Pyraloidea</taxon>
        <taxon>Crambidae</taxon>
        <taxon>Pyraustinae</taxon>
        <taxon>Loxostege</taxon>
    </lineage>
</organism>
<evidence type="ECO:0000256" key="1">
    <source>
        <dbReference type="ARBA" id="ARBA00004123"/>
    </source>
</evidence>
<dbReference type="PROSITE" id="PS50071">
    <property type="entry name" value="HOMEOBOX_2"/>
    <property type="match status" value="1"/>
</dbReference>
<evidence type="ECO:0000313" key="5">
    <source>
        <dbReference type="EMBL" id="KAL0829477.1"/>
    </source>
</evidence>
<dbReference type="Gene3D" id="1.10.10.60">
    <property type="entry name" value="Homeodomain-like"/>
    <property type="match status" value="1"/>
</dbReference>
<dbReference type="AlphaFoldDB" id="A0ABD0SUP7"/>